<dbReference type="InterPro" id="IPR004027">
    <property type="entry name" value="SEC_C_motif"/>
</dbReference>
<evidence type="ECO:0000313" key="2">
    <source>
        <dbReference type="EMBL" id="MFD2531035.1"/>
    </source>
</evidence>
<keyword evidence="3" id="KW-1185">Reference proteome</keyword>
<dbReference type="EMBL" id="JBHULI010000002">
    <property type="protein sequence ID" value="MFD2531035.1"/>
    <property type="molecule type" value="Genomic_DNA"/>
</dbReference>
<evidence type="ECO:0000256" key="1">
    <source>
        <dbReference type="SAM" id="Phobius"/>
    </source>
</evidence>
<dbReference type="Pfam" id="PF02810">
    <property type="entry name" value="SEC-C"/>
    <property type="match status" value="1"/>
</dbReference>
<keyword evidence="1" id="KW-1133">Transmembrane helix</keyword>
<feature type="transmembrane region" description="Helical" evidence="1">
    <location>
        <begin position="35"/>
        <end position="55"/>
    </location>
</feature>
<organism evidence="2 3">
    <name type="scientific">Gracilimonas halophila</name>
    <dbReference type="NCBI Taxonomy" id="1834464"/>
    <lineage>
        <taxon>Bacteria</taxon>
        <taxon>Pseudomonadati</taxon>
        <taxon>Balneolota</taxon>
        <taxon>Balneolia</taxon>
        <taxon>Balneolales</taxon>
        <taxon>Balneolaceae</taxon>
        <taxon>Gracilimonas</taxon>
    </lineage>
</organism>
<protein>
    <submittedName>
        <fullName evidence="2">SEC-C metal-binding domain-containing protein</fullName>
    </submittedName>
</protein>
<evidence type="ECO:0000313" key="3">
    <source>
        <dbReference type="Proteomes" id="UP001597460"/>
    </source>
</evidence>
<reference evidence="3" key="1">
    <citation type="journal article" date="2019" name="Int. J. Syst. Evol. Microbiol.">
        <title>The Global Catalogue of Microorganisms (GCM) 10K type strain sequencing project: providing services to taxonomists for standard genome sequencing and annotation.</title>
        <authorList>
            <consortium name="The Broad Institute Genomics Platform"/>
            <consortium name="The Broad Institute Genome Sequencing Center for Infectious Disease"/>
            <person name="Wu L."/>
            <person name="Ma J."/>
        </authorList>
    </citation>
    <scope>NUCLEOTIDE SEQUENCE [LARGE SCALE GENOMIC DNA]</scope>
    <source>
        <strain evidence="3">KCTC 52042</strain>
    </source>
</reference>
<comment type="caution">
    <text evidence="2">The sequence shown here is derived from an EMBL/GenBank/DDBJ whole genome shotgun (WGS) entry which is preliminary data.</text>
</comment>
<name>A0ABW5JFD9_9BACT</name>
<dbReference type="RefSeq" id="WP_390297329.1">
    <property type="nucleotide sequence ID" value="NZ_JBHULI010000002.1"/>
</dbReference>
<dbReference type="SUPFAM" id="SSF103642">
    <property type="entry name" value="Sec-C motif"/>
    <property type="match status" value="1"/>
</dbReference>
<keyword evidence="1" id="KW-0472">Membrane</keyword>
<proteinExistence type="predicted"/>
<gene>
    <name evidence="2" type="ORF">ACFSVN_01085</name>
</gene>
<sequence>MAEKPNRNEPCHCGSGKKYKNCCIDKDRSTFTSKIGVAGLALLFLIGAWFLATALSGDDSTQNCPAGTTWSASHQHCH</sequence>
<dbReference type="Gene3D" id="3.10.450.50">
    <property type="match status" value="1"/>
</dbReference>
<keyword evidence="1" id="KW-0812">Transmembrane</keyword>
<dbReference type="Proteomes" id="UP001597460">
    <property type="component" value="Unassembled WGS sequence"/>
</dbReference>
<accession>A0ABW5JFD9</accession>